<evidence type="ECO:0000313" key="3">
    <source>
        <dbReference type="Proteomes" id="UP000184404"/>
    </source>
</evidence>
<protein>
    <recommendedName>
        <fullName evidence="4">DUF4321 domain-containing protein</fullName>
    </recommendedName>
</protein>
<dbReference type="STRING" id="1123243.SAMN02745190_00722"/>
<feature type="transmembrane region" description="Helical" evidence="1">
    <location>
        <begin position="55"/>
        <end position="83"/>
    </location>
</feature>
<dbReference type="InterPro" id="IPR025470">
    <property type="entry name" value="DUF4321"/>
</dbReference>
<dbReference type="OrthoDB" id="1683201at2"/>
<reference evidence="2 3" key="1">
    <citation type="submission" date="2016-11" db="EMBL/GenBank/DDBJ databases">
        <authorList>
            <person name="Jaros S."/>
            <person name="Januszkiewicz K."/>
            <person name="Wedrychowicz H."/>
        </authorList>
    </citation>
    <scope>NUCLEOTIDE SEQUENCE [LARGE SCALE GENOMIC DNA]</scope>
    <source>
        <strain evidence="2 3">DSM 10502</strain>
    </source>
</reference>
<dbReference type="Pfam" id="PF14209">
    <property type="entry name" value="DUF4321"/>
    <property type="match status" value="1"/>
</dbReference>
<dbReference type="Proteomes" id="UP000184404">
    <property type="component" value="Unassembled WGS sequence"/>
</dbReference>
<accession>A0A1M4UN62</accession>
<evidence type="ECO:0000256" key="1">
    <source>
        <dbReference type="SAM" id="Phobius"/>
    </source>
</evidence>
<organism evidence="2 3">
    <name type="scientific">Schwartzia succinivorans DSM 10502</name>
    <dbReference type="NCBI Taxonomy" id="1123243"/>
    <lineage>
        <taxon>Bacteria</taxon>
        <taxon>Bacillati</taxon>
        <taxon>Bacillota</taxon>
        <taxon>Negativicutes</taxon>
        <taxon>Selenomonadales</taxon>
        <taxon>Selenomonadaceae</taxon>
        <taxon>Schwartzia</taxon>
    </lineage>
</organism>
<keyword evidence="3" id="KW-1185">Reference proteome</keyword>
<keyword evidence="1" id="KW-0472">Membrane</keyword>
<name>A0A1M4UN62_9FIRM</name>
<dbReference type="EMBL" id="FQUG01000003">
    <property type="protein sequence ID" value="SHE58087.1"/>
    <property type="molecule type" value="Genomic_DNA"/>
</dbReference>
<proteinExistence type="predicted"/>
<gene>
    <name evidence="2" type="ORF">SAMN02745190_00722</name>
</gene>
<sequence length="86" mass="9403">MRHSTGLCVLFVVVGAILGGLLGNLLSNVDALSGFMPYLTESYPVFDMAPVTVNLYVIKLTVGLAFMPNFMSILGIVLALFLFRRY</sequence>
<dbReference type="AlphaFoldDB" id="A0A1M4UN62"/>
<keyword evidence="1" id="KW-1133">Transmembrane helix</keyword>
<keyword evidence="1" id="KW-0812">Transmembrane</keyword>
<dbReference type="RefSeq" id="WP_072934827.1">
    <property type="nucleotide sequence ID" value="NZ_FQUG01000003.1"/>
</dbReference>
<evidence type="ECO:0000313" key="2">
    <source>
        <dbReference type="EMBL" id="SHE58087.1"/>
    </source>
</evidence>
<evidence type="ECO:0008006" key="4">
    <source>
        <dbReference type="Google" id="ProtNLM"/>
    </source>
</evidence>